<accession>A0A1H3Z510</accession>
<reference evidence="2 3" key="1">
    <citation type="submission" date="2016-10" db="EMBL/GenBank/DDBJ databases">
        <authorList>
            <person name="de Groot N.N."/>
        </authorList>
    </citation>
    <scope>NUCLEOTIDE SEQUENCE [LARGE SCALE GENOMIC DNA]</scope>
    <source>
        <strain evidence="2 3">CGMCC 1.8712</strain>
    </source>
</reference>
<dbReference type="EMBL" id="FNQT01000003">
    <property type="protein sequence ID" value="SEA18578.1"/>
    <property type="molecule type" value="Genomic_DNA"/>
</dbReference>
<name>A0A1H3Z510_9EURY</name>
<keyword evidence="3" id="KW-1185">Reference proteome</keyword>
<dbReference type="PIRSF" id="PIRSF022062">
    <property type="entry name" value="UCP022062"/>
    <property type="match status" value="1"/>
</dbReference>
<dbReference type="InterPro" id="IPR013926">
    <property type="entry name" value="CGI121/TPRKB"/>
</dbReference>
<dbReference type="InterPro" id="IPR036504">
    <property type="entry name" value="CGI121/TPRKB_sf"/>
</dbReference>
<proteinExistence type="inferred from homology"/>
<evidence type="ECO:0000313" key="3">
    <source>
        <dbReference type="Proteomes" id="UP000236755"/>
    </source>
</evidence>
<dbReference type="SUPFAM" id="SSF143870">
    <property type="entry name" value="PF0523-like"/>
    <property type="match status" value="1"/>
</dbReference>
<evidence type="ECO:0000313" key="2">
    <source>
        <dbReference type="EMBL" id="SEA18578.1"/>
    </source>
</evidence>
<gene>
    <name evidence="2" type="ORF">SAMN04488065_2149</name>
</gene>
<dbReference type="Gene3D" id="3.30.2380.10">
    <property type="entry name" value="CGI121/TPRKB"/>
    <property type="match status" value="1"/>
</dbReference>
<dbReference type="Proteomes" id="UP000236755">
    <property type="component" value="Unassembled WGS sequence"/>
</dbReference>
<comment type="similarity">
    <text evidence="1">Belongs to the CGI121/TPRKB family.</text>
</comment>
<dbReference type="NCBIfam" id="NF011465">
    <property type="entry name" value="PRK14886.1-1"/>
    <property type="match status" value="1"/>
</dbReference>
<dbReference type="STRING" id="555874.SAMN04488065_2149"/>
<dbReference type="RefSeq" id="WP_092634784.1">
    <property type="nucleotide sequence ID" value="NZ_FNQT01000003.1"/>
</dbReference>
<evidence type="ECO:0000256" key="1">
    <source>
        <dbReference type="ARBA" id="ARBA00005546"/>
    </source>
</evidence>
<dbReference type="InterPro" id="IPR016799">
    <property type="entry name" value="UCP022062"/>
</dbReference>
<dbReference type="OrthoDB" id="69587at2157"/>
<dbReference type="Pfam" id="PF08617">
    <property type="entry name" value="CGI-121"/>
    <property type="match status" value="1"/>
</dbReference>
<sequence>MRVVEGVADIEDVDDFLSRLGQVADDHGVTIQAFDARYVVGRGHLERAVELADRAIARGENVARDRGVEIMLYAAGRRQIDDALTMGVGEGRTPLAVVVSGEGDEDAAAATVEGWLDPASTLDDTDAERVRAFFDVTDAELGVTDGDLADLVAERVALLDVEK</sequence>
<organism evidence="2 3">
    <name type="scientific">Haloplanus vescus</name>
    <dbReference type="NCBI Taxonomy" id="555874"/>
    <lineage>
        <taxon>Archaea</taxon>
        <taxon>Methanobacteriati</taxon>
        <taxon>Methanobacteriota</taxon>
        <taxon>Stenosarchaea group</taxon>
        <taxon>Halobacteria</taxon>
        <taxon>Halobacteriales</taxon>
        <taxon>Haloferacaceae</taxon>
        <taxon>Haloplanus</taxon>
    </lineage>
</organism>
<protein>
    <submittedName>
        <fullName evidence="2">KEOPS complex subunit Cgi121</fullName>
    </submittedName>
</protein>
<dbReference type="AlphaFoldDB" id="A0A1H3Z510"/>